<evidence type="ECO:0000256" key="2">
    <source>
        <dbReference type="ARBA" id="ARBA00022679"/>
    </source>
</evidence>
<dbReference type="STRING" id="1618436.UV59_C0046G0004"/>
<comment type="caution">
    <text evidence="3">The sequence shown here is derived from an EMBL/GenBank/DDBJ whole genome shotgun (WGS) entry which is preliminary data.</text>
</comment>
<gene>
    <name evidence="3" type="ORF">UV59_C0046G0004</name>
</gene>
<protein>
    <submittedName>
        <fullName evidence="3">Glycosyl transferase, WecB/TagA/CpsF family</fullName>
    </submittedName>
</protein>
<dbReference type="NCBIfam" id="TIGR00696">
    <property type="entry name" value="wecG_tagA_cpsF"/>
    <property type="match status" value="1"/>
</dbReference>
<dbReference type="GO" id="GO:0016758">
    <property type="term" value="F:hexosyltransferase activity"/>
    <property type="evidence" value="ECO:0007669"/>
    <property type="project" value="TreeGrafter"/>
</dbReference>
<evidence type="ECO:0000256" key="1">
    <source>
        <dbReference type="ARBA" id="ARBA00022676"/>
    </source>
</evidence>
<organism evidence="3 4">
    <name type="scientific">Candidatus Gottesmanbacteria bacterium GW2011_GWA1_43_11</name>
    <dbReference type="NCBI Taxonomy" id="1618436"/>
    <lineage>
        <taxon>Bacteria</taxon>
        <taxon>Candidatus Gottesmaniibacteriota</taxon>
    </lineage>
</organism>
<dbReference type="PANTHER" id="PTHR34136:SF1">
    <property type="entry name" value="UDP-N-ACETYL-D-MANNOSAMINURONIC ACID TRANSFERASE"/>
    <property type="match status" value="1"/>
</dbReference>
<name>A0A0G1F8Q5_9BACT</name>
<evidence type="ECO:0000313" key="3">
    <source>
        <dbReference type="EMBL" id="KKS83223.1"/>
    </source>
</evidence>
<keyword evidence="2 3" id="KW-0808">Transferase</keyword>
<proteinExistence type="predicted"/>
<dbReference type="InterPro" id="IPR004629">
    <property type="entry name" value="WecG_TagA_CpsF"/>
</dbReference>
<dbReference type="PANTHER" id="PTHR34136">
    <property type="match status" value="1"/>
</dbReference>
<dbReference type="Proteomes" id="UP000034543">
    <property type="component" value="Unassembled WGS sequence"/>
</dbReference>
<dbReference type="CDD" id="cd06533">
    <property type="entry name" value="Glyco_transf_WecG_TagA"/>
    <property type="match status" value="1"/>
</dbReference>
<reference evidence="3 4" key="1">
    <citation type="journal article" date="2015" name="Nature">
        <title>rRNA introns, odd ribosomes, and small enigmatic genomes across a large radiation of phyla.</title>
        <authorList>
            <person name="Brown C.T."/>
            <person name="Hug L.A."/>
            <person name="Thomas B.C."/>
            <person name="Sharon I."/>
            <person name="Castelle C.J."/>
            <person name="Singh A."/>
            <person name="Wilkins M.J."/>
            <person name="Williams K.H."/>
            <person name="Banfield J.F."/>
        </authorList>
    </citation>
    <scope>NUCLEOTIDE SEQUENCE [LARGE SCALE GENOMIC DNA]</scope>
</reference>
<evidence type="ECO:0000313" key="4">
    <source>
        <dbReference type="Proteomes" id="UP000034543"/>
    </source>
</evidence>
<sequence>MNLSKVDILGVSISIQKKYELVNYIENYLKNVTKFPLTIVTPNPEQIVYAQKDEHFRQLLNSADIALPDGIGIVWAAKRLQSNAPQPPLKIRGGEGRVMKVIPGIEFMEDLVKLAAENGYLVGLIGGRNGVAAEALERLQQKFPALKGWAEDAPEVRISNFKFQISNLNAQQYFEKLLKQIQNSETKLLFIGLGAPKQEYFTANLKSQIPNPKFSKPLVLMSVGGSFDELSGRILRAPQWVNSLGIKWLWRLILEPWRVNRQLRLITFIRSVLSSV</sequence>
<dbReference type="PATRIC" id="fig|1618436.3.peg.1520"/>
<dbReference type="EMBL" id="LCFB01000046">
    <property type="protein sequence ID" value="KKS83223.1"/>
    <property type="molecule type" value="Genomic_DNA"/>
</dbReference>
<dbReference type="AlphaFoldDB" id="A0A0G1F8Q5"/>
<accession>A0A0G1F8Q5</accession>
<keyword evidence="1" id="KW-0328">Glycosyltransferase</keyword>
<dbReference type="Pfam" id="PF03808">
    <property type="entry name" value="Glyco_tran_WecG"/>
    <property type="match status" value="1"/>
</dbReference>